<reference evidence="2" key="1">
    <citation type="journal article" date="2020" name="Phytopathology">
        <title>Genome Sequence Resources of Colletotrichum truncatum, C. plurivorum, C. musicola, and C. sojae: Four Species Pathogenic to Soybean (Glycine max).</title>
        <authorList>
            <person name="Rogerio F."/>
            <person name="Boufleur T.R."/>
            <person name="Ciampi-Guillardi M."/>
            <person name="Sukno S.A."/>
            <person name="Thon M.R."/>
            <person name="Massola Junior N.S."/>
            <person name="Baroncelli R."/>
        </authorList>
    </citation>
    <scope>NUCLEOTIDE SEQUENCE</scope>
    <source>
        <strain evidence="2">LFN0074</strain>
    </source>
</reference>
<keyword evidence="3" id="KW-1185">Reference proteome</keyword>
<sequence>MRQLPGLATIGGEEFESLKGGQGQASNRPDPGQARPGTALRCTALQRQGRNQGRWLQRVAKESNSSGT</sequence>
<proteinExistence type="predicted"/>
<dbReference type="AlphaFoldDB" id="A0A8H6KPL5"/>
<organism evidence="2 3">
    <name type="scientific">Colletotrichum musicola</name>
    <dbReference type="NCBI Taxonomy" id="2175873"/>
    <lineage>
        <taxon>Eukaryota</taxon>
        <taxon>Fungi</taxon>
        <taxon>Dikarya</taxon>
        <taxon>Ascomycota</taxon>
        <taxon>Pezizomycotina</taxon>
        <taxon>Sordariomycetes</taxon>
        <taxon>Hypocreomycetidae</taxon>
        <taxon>Glomerellales</taxon>
        <taxon>Glomerellaceae</taxon>
        <taxon>Colletotrichum</taxon>
        <taxon>Colletotrichum orchidearum species complex</taxon>
    </lineage>
</organism>
<accession>A0A8H6KPL5</accession>
<feature type="region of interest" description="Disordered" evidence="1">
    <location>
        <begin position="1"/>
        <end position="68"/>
    </location>
</feature>
<comment type="caution">
    <text evidence="2">The sequence shown here is derived from an EMBL/GenBank/DDBJ whole genome shotgun (WGS) entry which is preliminary data.</text>
</comment>
<dbReference type="Proteomes" id="UP000639643">
    <property type="component" value="Unassembled WGS sequence"/>
</dbReference>
<dbReference type="EMBL" id="WIGM01000178">
    <property type="protein sequence ID" value="KAF6835389.1"/>
    <property type="molecule type" value="Genomic_DNA"/>
</dbReference>
<evidence type="ECO:0000313" key="3">
    <source>
        <dbReference type="Proteomes" id="UP000639643"/>
    </source>
</evidence>
<protein>
    <submittedName>
        <fullName evidence="2">Uncharacterized protein</fullName>
    </submittedName>
</protein>
<name>A0A8H6KPL5_9PEZI</name>
<evidence type="ECO:0000256" key="1">
    <source>
        <dbReference type="SAM" id="MobiDB-lite"/>
    </source>
</evidence>
<evidence type="ECO:0000313" key="2">
    <source>
        <dbReference type="EMBL" id="KAF6835389.1"/>
    </source>
</evidence>
<gene>
    <name evidence="2" type="ORF">CMUS01_05802</name>
</gene>